<dbReference type="Pfam" id="PF00023">
    <property type="entry name" value="Ank"/>
    <property type="match status" value="1"/>
</dbReference>
<dbReference type="OrthoDB" id="9772065at2"/>
<dbReference type="PROSITE" id="PS50088">
    <property type="entry name" value="ANK_REPEAT"/>
    <property type="match status" value="10"/>
</dbReference>
<feature type="repeat" description="ANK" evidence="3">
    <location>
        <begin position="486"/>
        <end position="518"/>
    </location>
</feature>
<feature type="repeat" description="ANK" evidence="3">
    <location>
        <begin position="80"/>
        <end position="112"/>
    </location>
</feature>
<organism evidence="5 6">
    <name type="scientific">Hyella patelloides LEGE 07179</name>
    <dbReference type="NCBI Taxonomy" id="945734"/>
    <lineage>
        <taxon>Bacteria</taxon>
        <taxon>Bacillati</taxon>
        <taxon>Cyanobacteriota</taxon>
        <taxon>Cyanophyceae</taxon>
        <taxon>Pleurocapsales</taxon>
        <taxon>Hyellaceae</taxon>
        <taxon>Hyella</taxon>
    </lineage>
</organism>
<name>A0A563W4N2_9CYAN</name>
<feature type="repeat" description="ANK" evidence="3">
    <location>
        <begin position="301"/>
        <end position="333"/>
    </location>
</feature>
<dbReference type="PROSITE" id="PS50297">
    <property type="entry name" value="ANK_REP_REGION"/>
    <property type="match status" value="10"/>
</dbReference>
<dbReference type="Proteomes" id="UP000320055">
    <property type="component" value="Unassembled WGS sequence"/>
</dbReference>
<keyword evidence="4" id="KW-0812">Transmembrane</keyword>
<evidence type="ECO:0000313" key="5">
    <source>
        <dbReference type="EMBL" id="VEP18607.1"/>
    </source>
</evidence>
<feature type="repeat" description="ANK" evidence="3">
    <location>
        <begin position="392"/>
        <end position="424"/>
    </location>
</feature>
<proteinExistence type="predicted"/>
<keyword evidence="2 3" id="KW-0040">ANK repeat</keyword>
<evidence type="ECO:0000256" key="4">
    <source>
        <dbReference type="SAM" id="Phobius"/>
    </source>
</evidence>
<feature type="transmembrane region" description="Helical" evidence="4">
    <location>
        <begin position="12"/>
        <end position="37"/>
    </location>
</feature>
<feature type="repeat" description="ANK" evidence="3">
    <location>
        <begin position="554"/>
        <end position="586"/>
    </location>
</feature>
<dbReference type="InterPro" id="IPR051165">
    <property type="entry name" value="Multifunctional_ANK_Repeat"/>
</dbReference>
<dbReference type="PRINTS" id="PR01415">
    <property type="entry name" value="ANKYRIN"/>
</dbReference>
<dbReference type="PANTHER" id="PTHR24123">
    <property type="entry name" value="ANKYRIN REPEAT-CONTAINING"/>
    <property type="match status" value="1"/>
</dbReference>
<feature type="repeat" description="ANK" evidence="3">
    <location>
        <begin position="589"/>
        <end position="621"/>
    </location>
</feature>
<keyword evidence="1" id="KW-0677">Repeat</keyword>
<feature type="repeat" description="ANK" evidence="3">
    <location>
        <begin position="113"/>
        <end position="138"/>
    </location>
</feature>
<dbReference type="PANTHER" id="PTHR24123:SF33">
    <property type="entry name" value="PROTEIN HOS4"/>
    <property type="match status" value="1"/>
</dbReference>
<evidence type="ECO:0000256" key="1">
    <source>
        <dbReference type="ARBA" id="ARBA00022737"/>
    </source>
</evidence>
<dbReference type="Gene3D" id="1.25.40.20">
    <property type="entry name" value="Ankyrin repeat-containing domain"/>
    <property type="match status" value="6"/>
</dbReference>
<dbReference type="EMBL" id="CAACVJ010000691">
    <property type="protein sequence ID" value="VEP18607.1"/>
    <property type="molecule type" value="Genomic_DNA"/>
</dbReference>
<feature type="repeat" description="ANK" evidence="3">
    <location>
        <begin position="271"/>
        <end position="298"/>
    </location>
</feature>
<evidence type="ECO:0000313" key="6">
    <source>
        <dbReference type="Proteomes" id="UP000320055"/>
    </source>
</evidence>
<dbReference type="AlphaFoldDB" id="A0A563W4N2"/>
<keyword evidence="4" id="KW-1133">Transmembrane helix</keyword>
<reference evidence="5 6" key="1">
    <citation type="submission" date="2019-01" db="EMBL/GenBank/DDBJ databases">
        <authorList>
            <person name="Brito A."/>
        </authorList>
    </citation>
    <scope>NUCLEOTIDE SEQUENCE [LARGE SCALE GENOMIC DNA]</scope>
    <source>
        <strain evidence="5">1</strain>
    </source>
</reference>
<sequence length="647" mass="71113">MIKVSQIKSYIFSIFWTCSIITLFLVGVLWTFVYSIFGFVTSPFIYSQQKEIHSAILRRDINRVKKYLEQGGDINAVAAERMTGLHLAVKLKNYEIADFLLSRGAEVNVKDKYNVTPLHTAVTNKDSRLTNLLIDYGAVTDIFITTLQGNIEALQNYLQVGGNPNITTGKSRQTLLELSIKAHSLAMVKCLLDKGAEITKINARGFTPLYIAASEGQYSISKLLIDRGAKVNTICDRHTALYQAARSGNQNLVELLLNSGAKINIPTCHVLHKAVDKDNIEIVELLINRGAKINSRDGFPFRETPLHLAIKKGNINLVELLLSKGADANLKTFFPPMTAIQMATQYPEIVKLLKNYGATVDFAVFNAASKGDFEVIKEYINEGGNVNATYQQETTLLHFAASRGHNDIVQLLIDNGANVNAKNQQEVTPLLYAAQYATVSKNQSTAALLIVHGAIVDIQSAALLKNIDAVRGYLEQGGNPNAKIKGRMTLLQMAVMSGELEMVQLLLDKGVKIVPRKSFNLLVTALQRGHIEIFKLLVDYGAKVNSGFFFSQIIGFSLLNIAVTSGNIELVQLLIDNGANINKAGWFINSMTPLHLAAQLGYLEVAELLLNNGANVNAKTRFSGFTPLQLSRDLAIKILLKKYGAKG</sequence>
<feature type="repeat" description="ANK" evidence="3">
    <location>
        <begin position="204"/>
        <end position="236"/>
    </location>
</feature>
<evidence type="ECO:0000256" key="3">
    <source>
        <dbReference type="PROSITE-ProRule" id="PRU00023"/>
    </source>
</evidence>
<dbReference type="Pfam" id="PF12796">
    <property type="entry name" value="Ank_2"/>
    <property type="match status" value="6"/>
</dbReference>
<evidence type="ECO:0000256" key="2">
    <source>
        <dbReference type="ARBA" id="ARBA00023043"/>
    </source>
</evidence>
<keyword evidence="6" id="KW-1185">Reference proteome</keyword>
<dbReference type="SUPFAM" id="SSF48403">
    <property type="entry name" value="Ankyrin repeat"/>
    <property type="match status" value="2"/>
</dbReference>
<dbReference type="InterPro" id="IPR002110">
    <property type="entry name" value="Ankyrin_rpt"/>
</dbReference>
<dbReference type="SMART" id="SM00248">
    <property type="entry name" value="ANK"/>
    <property type="match status" value="14"/>
</dbReference>
<feature type="repeat" description="ANK" evidence="3">
    <location>
        <begin position="236"/>
        <end position="268"/>
    </location>
</feature>
<gene>
    <name evidence="5" type="ORF">H1P_830012</name>
</gene>
<dbReference type="InterPro" id="IPR036770">
    <property type="entry name" value="Ankyrin_rpt-contain_sf"/>
</dbReference>
<protein>
    <submittedName>
        <fullName evidence="5">Uncharacterized protein</fullName>
    </submittedName>
</protein>
<accession>A0A563W4N2</accession>
<keyword evidence="4" id="KW-0472">Membrane</keyword>